<evidence type="ECO:0000256" key="10">
    <source>
        <dbReference type="PIRSR" id="PIRSR000445-2"/>
    </source>
</evidence>
<dbReference type="FunFam" id="3.30.460.30:FF:000001">
    <property type="entry name" value="Glutamyl-tRNA reductase"/>
    <property type="match status" value="1"/>
</dbReference>
<dbReference type="SUPFAM" id="SSF69742">
    <property type="entry name" value="Glutamyl tRNA-reductase catalytic, N-terminal domain"/>
    <property type="match status" value="1"/>
</dbReference>
<dbReference type="CDD" id="cd05213">
    <property type="entry name" value="NAD_bind_Glutamyl_tRNA_reduct"/>
    <property type="match status" value="1"/>
</dbReference>
<keyword evidence="4 8" id="KW-0521">NADP</keyword>
<dbReference type="GO" id="GO:0019353">
    <property type="term" value="P:protoporphyrinogen IX biosynthetic process from glutamate"/>
    <property type="evidence" value="ECO:0007669"/>
    <property type="project" value="TreeGrafter"/>
</dbReference>
<comment type="subunit">
    <text evidence="8">Homodimer.</text>
</comment>
<comment type="domain">
    <text evidence="8">Possesses an unusual extended V-shaped dimeric structure with each monomer consisting of three distinct domains arranged along a curved 'spinal' alpha-helix. The N-terminal catalytic domain specifically recognizes the glutamate moiety of the substrate. The second domain is the NADPH-binding domain, and the third C-terminal domain is responsible for dimerization.</text>
</comment>
<dbReference type="InterPro" id="IPR036291">
    <property type="entry name" value="NAD(P)-bd_dom_sf"/>
</dbReference>
<comment type="pathway">
    <text evidence="1 8 13">Porphyrin-containing compound metabolism; protoporphyrin-IX biosynthesis; 5-aminolevulinate from L-glutamyl-tRNA(Glu): step 1/2.</text>
</comment>
<dbReference type="InterPro" id="IPR015896">
    <property type="entry name" value="4pyrrol_synth_GluRdtase_dimer"/>
</dbReference>
<dbReference type="EMBL" id="PVUE01000019">
    <property type="protein sequence ID" value="PRZ39074.1"/>
    <property type="molecule type" value="Genomic_DNA"/>
</dbReference>
<keyword evidence="5 8" id="KW-0560">Oxidoreductase</keyword>
<dbReference type="InterPro" id="IPR015895">
    <property type="entry name" value="4pyrrol_synth_GluRdtase_N"/>
</dbReference>
<evidence type="ECO:0000256" key="5">
    <source>
        <dbReference type="ARBA" id="ARBA00023002"/>
    </source>
</evidence>
<dbReference type="Pfam" id="PF00745">
    <property type="entry name" value="GlutR_dimer"/>
    <property type="match status" value="1"/>
</dbReference>
<keyword evidence="6 8" id="KW-0627">Porphyrin biosynthesis</keyword>
<feature type="site" description="Important for activity" evidence="8 12">
    <location>
        <position position="99"/>
    </location>
</feature>
<feature type="binding site" evidence="8 10">
    <location>
        <begin position="49"/>
        <end position="52"/>
    </location>
    <ligand>
        <name>substrate</name>
    </ligand>
</feature>
<evidence type="ECO:0000256" key="7">
    <source>
        <dbReference type="ARBA" id="ARBA00047464"/>
    </source>
</evidence>
<feature type="domain" description="Glutamyl-tRNA reductase N-terminal" evidence="16">
    <location>
        <begin position="6"/>
        <end position="155"/>
    </location>
</feature>
<evidence type="ECO:0000256" key="13">
    <source>
        <dbReference type="RuleBase" id="RU000584"/>
    </source>
</evidence>
<dbReference type="InterPro" id="IPR000343">
    <property type="entry name" value="4pyrrol_synth_GluRdtase"/>
</dbReference>
<dbReference type="Gene3D" id="3.30.460.30">
    <property type="entry name" value="Glutamyl-tRNA reductase, N-terminal domain"/>
    <property type="match status" value="1"/>
</dbReference>
<comment type="catalytic activity">
    <reaction evidence="7 8 13">
        <text>(S)-4-amino-5-oxopentanoate + tRNA(Glu) + NADP(+) = L-glutamyl-tRNA(Glu) + NADPH + H(+)</text>
        <dbReference type="Rhea" id="RHEA:12344"/>
        <dbReference type="Rhea" id="RHEA-COMP:9663"/>
        <dbReference type="Rhea" id="RHEA-COMP:9680"/>
        <dbReference type="ChEBI" id="CHEBI:15378"/>
        <dbReference type="ChEBI" id="CHEBI:57501"/>
        <dbReference type="ChEBI" id="CHEBI:57783"/>
        <dbReference type="ChEBI" id="CHEBI:58349"/>
        <dbReference type="ChEBI" id="CHEBI:78442"/>
        <dbReference type="ChEBI" id="CHEBI:78520"/>
        <dbReference type="EC" id="1.2.1.70"/>
    </reaction>
</comment>
<evidence type="ECO:0000256" key="4">
    <source>
        <dbReference type="ARBA" id="ARBA00022857"/>
    </source>
</evidence>
<dbReference type="UniPathway" id="UPA00251">
    <property type="reaction ID" value="UER00316"/>
</dbReference>
<gene>
    <name evidence="8" type="primary">hemA</name>
    <name evidence="17" type="ORF">CLV47_11920</name>
</gene>
<feature type="active site" description="Nucleophile" evidence="8 9">
    <location>
        <position position="50"/>
    </location>
</feature>
<dbReference type="PIRSF" id="PIRSF000445">
    <property type="entry name" value="4pyrrol_synth_GluRdtase"/>
    <property type="match status" value="1"/>
</dbReference>
<comment type="function">
    <text evidence="8">Catalyzes the NADPH-dependent reduction of glutamyl-tRNA(Glu) to glutamate 1-semialdehyde (GSA).</text>
</comment>
<dbReference type="EC" id="1.2.1.70" evidence="3 8"/>
<comment type="caution">
    <text evidence="17">The sequence shown here is derived from an EMBL/GenBank/DDBJ whole genome shotgun (WGS) entry which is preliminary data.</text>
</comment>
<evidence type="ECO:0000256" key="2">
    <source>
        <dbReference type="ARBA" id="ARBA00005916"/>
    </source>
</evidence>
<dbReference type="Proteomes" id="UP000237752">
    <property type="component" value="Unassembled WGS sequence"/>
</dbReference>
<dbReference type="AlphaFoldDB" id="A0A2T0ZS09"/>
<evidence type="ECO:0000259" key="15">
    <source>
        <dbReference type="Pfam" id="PF01488"/>
    </source>
</evidence>
<evidence type="ECO:0000256" key="8">
    <source>
        <dbReference type="HAMAP-Rule" id="MF_00087"/>
    </source>
</evidence>
<dbReference type="RefSeq" id="WP_170111145.1">
    <property type="nucleotide sequence ID" value="NZ_PVUE01000019.1"/>
</dbReference>
<dbReference type="NCBIfam" id="NF000744">
    <property type="entry name" value="PRK00045.1-3"/>
    <property type="match status" value="1"/>
</dbReference>
<organism evidence="17 18">
    <name type="scientific">Antricoccus suffuscus</name>
    <dbReference type="NCBI Taxonomy" id="1629062"/>
    <lineage>
        <taxon>Bacteria</taxon>
        <taxon>Bacillati</taxon>
        <taxon>Actinomycetota</taxon>
        <taxon>Actinomycetes</taxon>
        <taxon>Geodermatophilales</taxon>
        <taxon>Antricoccaceae</taxon>
        <taxon>Antricoccus</taxon>
    </lineage>
</organism>
<comment type="miscellaneous">
    <text evidence="8">During catalysis, the active site Cys acts as a nucleophile attacking the alpha-carbonyl group of tRNA-bound glutamate with the formation of a thioester intermediate between enzyme and glutamate, and the concomitant release of tRNA(Glu). The thioester intermediate is finally reduced by direct hydride transfer from NADPH, to form the product GSA.</text>
</comment>
<dbReference type="SUPFAM" id="SSF69075">
    <property type="entry name" value="Glutamyl tRNA-reductase dimerization domain"/>
    <property type="match status" value="1"/>
</dbReference>
<protein>
    <recommendedName>
        <fullName evidence="3 8">Glutamyl-tRNA reductase</fullName>
        <shortName evidence="8">GluTR</shortName>
        <ecNumber evidence="3 8">1.2.1.70</ecNumber>
    </recommendedName>
</protein>
<sequence length="441" mass="46802">MSFLIVGLTHKQTPVDLLENASVTPSQLDEELTALLTPESVNEAMILSTCNRVEVYADVDKFHGGLDAVIEWLAGHMTLTAADLVPYVQVYYAEEAVEHALRVASGLDSLVVGEPQILGQLRTAYLEATDRKSVGRQLHALSQHALKVGKRIQTELGLSAVGRNIASVAVDLAAHDIGDLTGKRAVVLGAGAMATLAAYSLQRKGIEDITIINRSQDRAAQLAGKVGGTTAPIDDLADRLGDADVLVTALGSSRASVHAATVGTTRAKPLTVVDLALPKNVADEAIALPEVSYIGLTQIQQRAAELNVAIDGGKADVLVNDEVANFLAKQRSAAVTPTIAALRAKAGEVVESELKRLKSRIPDVDDRAMGEIEYAISRIVDKIMHTPSVRVREVAGTPSGDAYAEALRALFDLPESLRNLGDAVDPEVRSSAARLRTITVE</sequence>
<dbReference type="Gene3D" id="3.40.50.720">
    <property type="entry name" value="NAD(P)-binding Rossmann-like Domain"/>
    <property type="match status" value="1"/>
</dbReference>
<dbReference type="GO" id="GO:0008883">
    <property type="term" value="F:glutamyl-tRNA reductase activity"/>
    <property type="evidence" value="ECO:0007669"/>
    <property type="project" value="UniProtKB-UniRule"/>
</dbReference>
<evidence type="ECO:0000256" key="12">
    <source>
        <dbReference type="PIRSR" id="PIRSR000445-4"/>
    </source>
</evidence>
<dbReference type="Pfam" id="PF05201">
    <property type="entry name" value="GlutR_N"/>
    <property type="match status" value="1"/>
</dbReference>
<evidence type="ECO:0000313" key="17">
    <source>
        <dbReference type="EMBL" id="PRZ39074.1"/>
    </source>
</evidence>
<feature type="domain" description="Quinate/shikimate 5-dehydrogenase/glutamyl-tRNA reductase" evidence="15">
    <location>
        <begin position="172"/>
        <end position="296"/>
    </location>
</feature>
<evidence type="ECO:0000259" key="16">
    <source>
        <dbReference type="Pfam" id="PF05201"/>
    </source>
</evidence>
<evidence type="ECO:0000256" key="9">
    <source>
        <dbReference type="PIRSR" id="PIRSR000445-1"/>
    </source>
</evidence>
<evidence type="ECO:0000256" key="3">
    <source>
        <dbReference type="ARBA" id="ARBA00012970"/>
    </source>
</evidence>
<dbReference type="HAMAP" id="MF_00087">
    <property type="entry name" value="Glu_tRNA_reductase"/>
    <property type="match status" value="1"/>
</dbReference>
<dbReference type="NCBIfam" id="TIGR01035">
    <property type="entry name" value="hemA"/>
    <property type="match status" value="1"/>
</dbReference>
<proteinExistence type="inferred from homology"/>
<dbReference type="InterPro" id="IPR006151">
    <property type="entry name" value="Shikm_DH/Glu-tRNA_Rdtase"/>
</dbReference>
<dbReference type="PROSITE" id="PS00747">
    <property type="entry name" value="GLUTR"/>
    <property type="match status" value="1"/>
</dbReference>
<comment type="similarity">
    <text evidence="2 8 13">Belongs to the glutamyl-tRNA reductase family.</text>
</comment>
<feature type="binding site" evidence="8 11">
    <location>
        <begin position="189"/>
        <end position="194"/>
    </location>
    <ligand>
        <name>NADP(+)</name>
        <dbReference type="ChEBI" id="CHEBI:58349"/>
    </ligand>
</feature>
<dbReference type="InterPro" id="IPR018214">
    <property type="entry name" value="GluRdtase_CS"/>
</dbReference>
<dbReference type="InterPro" id="IPR036343">
    <property type="entry name" value="GluRdtase_N_sf"/>
</dbReference>
<name>A0A2T0ZS09_9ACTN</name>
<dbReference type="GO" id="GO:0050661">
    <property type="term" value="F:NADP binding"/>
    <property type="evidence" value="ECO:0007669"/>
    <property type="project" value="InterPro"/>
</dbReference>
<feature type="binding site" evidence="8 10">
    <location>
        <position position="109"/>
    </location>
    <ligand>
        <name>substrate</name>
    </ligand>
</feature>
<keyword evidence="18" id="KW-1185">Reference proteome</keyword>
<dbReference type="Pfam" id="PF01488">
    <property type="entry name" value="Shikimate_DH"/>
    <property type="match status" value="1"/>
</dbReference>
<feature type="binding site" evidence="8 10">
    <location>
        <position position="120"/>
    </location>
    <ligand>
        <name>substrate</name>
    </ligand>
</feature>
<evidence type="ECO:0000256" key="11">
    <source>
        <dbReference type="PIRSR" id="PIRSR000445-3"/>
    </source>
</evidence>
<feature type="binding site" evidence="8 10">
    <location>
        <begin position="114"/>
        <end position="116"/>
    </location>
    <ligand>
        <name>substrate</name>
    </ligand>
</feature>
<feature type="domain" description="Tetrapyrrole biosynthesis glutamyl-tRNA reductase dimerisation" evidence="14">
    <location>
        <begin position="314"/>
        <end position="413"/>
    </location>
</feature>
<evidence type="ECO:0000259" key="14">
    <source>
        <dbReference type="Pfam" id="PF00745"/>
    </source>
</evidence>
<evidence type="ECO:0000256" key="1">
    <source>
        <dbReference type="ARBA" id="ARBA00005059"/>
    </source>
</evidence>
<dbReference type="InterPro" id="IPR036453">
    <property type="entry name" value="GluRdtase_dimer_dom_sf"/>
</dbReference>
<dbReference type="PANTHER" id="PTHR43013:SF1">
    <property type="entry name" value="GLUTAMYL-TRNA REDUCTASE"/>
    <property type="match status" value="1"/>
</dbReference>
<evidence type="ECO:0000313" key="18">
    <source>
        <dbReference type="Proteomes" id="UP000237752"/>
    </source>
</evidence>
<dbReference type="SUPFAM" id="SSF51735">
    <property type="entry name" value="NAD(P)-binding Rossmann-fold domains"/>
    <property type="match status" value="1"/>
</dbReference>
<dbReference type="PANTHER" id="PTHR43013">
    <property type="entry name" value="GLUTAMYL-TRNA REDUCTASE"/>
    <property type="match status" value="1"/>
</dbReference>
<accession>A0A2T0ZS09</accession>
<evidence type="ECO:0000256" key="6">
    <source>
        <dbReference type="ARBA" id="ARBA00023244"/>
    </source>
</evidence>
<reference evidence="17 18" key="1">
    <citation type="submission" date="2018-03" db="EMBL/GenBank/DDBJ databases">
        <title>Genomic Encyclopedia of Archaeal and Bacterial Type Strains, Phase II (KMG-II): from individual species to whole genera.</title>
        <authorList>
            <person name="Goeker M."/>
        </authorList>
    </citation>
    <scope>NUCLEOTIDE SEQUENCE [LARGE SCALE GENOMIC DNA]</scope>
    <source>
        <strain evidence="17 18">DSM 100065</strain>
    </source>
</reference>